<dbReference type="Gene3D" id="3.90.350.10">
    <property type="entry name" value="Transposase Inhibitor Protein From Tn5, Chain A, domain 1"/>
    <property type="match status" value="1"/>
</dbReference>
<dbReference type="AlphaFoldDB" id="A0A3B0WQZ2"/>
<sequence length="95" mass="10987">SRLNYRKHTSKEDRYQITHKTDVGYDLQSSLLISADTGKPIAPVAQRLVTADMSHTTYQTEKNSPIKAHLDEVTDCMKWLEVQEFKKPPRRLSEN</sequence>
<reference evidence="1" key="1">
    <citation type="submission" date="2018-06" db="EMBL/GenBank/DDBJ databases">
        <authorList>
            <person name="Zhirakovskaya E."/>
        </authorList>
    </citation>
    <scope>NUCLEOTIDE SEQUENCE</scope>
</reference>
<evidence type="ECO:0000313" key="1">
    <source>
        <dbReference type="EMBL" id="VAW46144.1"/>
    </source>
</evidence>
<proteinExistence type="predicted"/>
<dbReference type="EMBL" id="UOFB01000122">
    <property type="protein sequence ID" value="VAW46144.1"/>
    <property type="molecule type" value="Genomic_DNA"/>
</dbReference>
<organism evidence="1">
    <name type="scientific">hydrothermal vent metagenome</name>
    <dbReference type="NCBI Taxonomy" id="652676"/>
    <lineage>
        <taxon>unclassified sequences</taxon>
        <taxon>metagenomes</taxon>
        <taxon>ecological metagenomes</taxon>
    </lineage>
</organism>
<gene>
    <name evidence="1" type="ORF">MNBD_GAMMA04-911</name>
</gene>
<protein>
    <submittedName>
        <fullName evidence="1">Uncharacterized protein</fullName>
    </submittedName>
</protein>
<accession>A0A3B0WQZ2</accession>
<feature type="non-terminal residue" evidence="1">
    <location>
        <position position="1"/>
    </location>
</feature>
<name>A0A3B0WQZ2_9ZZZZ</name>